<protein>
    <recommendedName>
        <fullName evidence="2">J domain-containing protein</fullName>
    </recommendedName>
</protein>
<dbReference type="Pfam" id="PF00226">
    <property type="entry name" value="DnaJ"/>
    <property type="match status" value="1"/>
</dbReference>
<organism evidence="3 4">
    <name type="scientific">Pelagomonas calceolata</name>
    <dbReference type="NCBI Taxonomy" id="35677"/>
    <lineage>
        <taxon>Eukaryota</taxon>
        <taxon>Sar</taxon>
        <taxon>Stramenopiles</taxon>
        <taxon>Ochrophyta</taxon>
        <taxon>Pelagophyceae</taxon>
        <taxon>Pelagomonadales</taxon>
        <taxon>Pelagomonadaceae</taxon>
        <taxon>Pelagomonas</taxon>
    </lineage>
</organism>
<dbReference type="AlphaFoldDB" id="A0A8J2WE97"/>
<dbReference type="OrthoDB" id="203484at2759"/>
<dbReference type="PANTHER" id="PTHR24074">
    <property type="entry name" value="CO-CHAPERONE PROTEIN DJLA"/>
    <property type="match status" value="1"/>
</dbReference>
<evidence type="ECO:0000259" key="2">
    <source>
        <dbReference type="PROSITE" id="PS50076"/>
    </source>
</evidence>
<dbReference type="EMBL" id="CAKKNE010000001">
    <property type="protein sequence ID" value="CAH0364890.1"/>
    <property type="molecule type" value="Genomic_DNA"/>
</dbReference>
<evidence type="ECO:0000313" key="3">
    <source>
        <dbReference type="EMBL" id="CAH0364890.1"/>
    </source>
</evidence>
<feature type="compositionally biased region" description="Low complexity" evidence="1">
    <location>
        <begin position="1"/>
        <end position="10"/>
    </location>
</feature>
<feature type="compositionally biased region" description="Basic residues" evidence="1">
    <location>
        <begin position="16"/>
        <end position="46"/>
    </location>
</feature>
<dbReference type="InterPro" id="IPR036869">
    <property type="entry name" value="J_dom_sf"/>
</dbReference>
<evidence type="ECO:0000313" key="4">
    <source>
        <dbReference type="Proteomes" id="UP000789595"/>
    </source>
</evidence>
<proteinExistence type="predicted"/>
<name>A0A8J2WE97_9STRA</name>
<feature type="region of interest" description="Disordered" evidence="1">
    <location>
        <begin position="90"/>
        <end position="171"/>
    </location>
</feature>
<dbReference type="InterPro" id="IPR050817">
    <property type="entry name" value="DjlA_DnaK_co-chaperone"/>
</dbReference>
<accession>A0A8J2WE97</accession>
<dbReference type="CDD" id="cd06257">
    <property type="entry name" value="DnaJ"/>
    <property type="match status" value="1"/>
</dbReference>
<reference evidence="3" key="1">
    <citation type="submission" date="2021-11" db="EMBL/GenBank/DDBJ databases">
        <authorList>
            <consortium name="Genoscope - CEA"/>
            <person name="William W."/>
        </authorList>
    </citation>
    <scope>NUCLEOTIDE SEQUENCE</scope>
</reference>
<feature type="region of interest" description="Disordered" evidence="1">
    <location>
        <begin position="1"/>
        <end position="62"/>
    </location>
</feature>
<dbReference type="Gene3D" id="1.10.287.110">
    <property type="entry name" value="DnaJ domain"/>
    <property type="match status" value="1"/>
</dbReference>
<dbReference type="PROSITE" id="PS50076">
    <property type="entry name" value="DNAJ_2"/>
    <property type="match status" value="1"/>
</dbReference>
<dbReference type="SUPFAM" id="SSF46565">
    <property type="entry name" value="Chaperone J-domain"/>
    <property type="match status" value="1"/>
</dbReference>
<feature type="domain" description="J" evidence="2">
    <location>
        <begin position="173"/>
        <end position="234"/>
    </location>
</feature>
<dbReference type="InterPro" id="IPR001623">
    <property type="entry name" value="DnaJ_domain"/>
</dbReference>
<comment type="caution">
    <text evidence="3">The sequence shown here is derived from an EMBL/GenBank/DDBJ whole genome shotgun (WGS) entry which is preliminary data.</text>
</comment>
<gene>
    <name evidence="3" type="ORF">PECAL_1P12790</name>
</gene>
<keyword evidence="4" id="KW-1185">Reference proteome</keyword>
<evidence type="ECO:0000256" key="1">
    <source>
        <dbReference type="SAM" id="MobiDB-lite"/>
    </source>
</evidence>
<dbReference type="Proteomes" id="UP000789595">
    <property type="component" value="Unassembled WGS sequence"/>
</dbReference>
<feature type="compositionally biased region" description="Acidic residues" evidence="1">
    <location>
        <begin position="52"/>
        <end position="61"/>
    </location>
</feature>
<dbReference type="PRINTS" id="PR00625">
    <property type="entry name" value="JDOMAIN"/>
</dbReference>
<feature type="compositionally biased region" description="Basic and acidic residues" evidence="1">
    <location>
        <begin position="113"/>
        <end position="134"/>
    </location>
</feature>
<dbReference type="SMART" id="SM00271">
    <property type="entry name" value="DnaJ"/>
    <property type="match status" value="1"/>
</dbReference>
<feature type="compositionally biased region" description="Pro residues" evidence="1">
    <location>
        <begin position="149"/>
        <end position="169"/>
    </location>
</feature>
<sequence>MDASASSSSSSDDDKRRKKEKKKRKRERKARKKEKKQRKRAKKAARRREEASSDDDDDEYEGWAAVDAAQRSRANDADAAWRDKLFGACAEDGDAEDPFGSGWGDAEDNGGDWFEHVSRQRSRARDREAAERARAAQAAADEERRRRPPPLPPTPPREARPPTPPPAPPQVESLYEVLGVERNASDRDLRTAYRRLALEHHPDQGGDEATMARLNHARDVLCDPVSRRNHDRELDGV</sequence>